<evidence type="ECO:0000313" key="1">
    <source>
        <dbReference type="EMBL" id="MFC6035194.1"/>
    </source>
</evidence>
<comment type="caution">
    <text evidence="1">The sequence shown here is derived from an EMBL/GenBank/DDBJ whole genome shotgun (WGS) entry which is preliminary data.</text>
</comment>
<gene>
    <name evidence="1" type="ORF">ACFMB1_06535</name>
</gene>
<accession>A0ABW1KUJ7</accession>
<reference evidence="1 2" key="1">
    <citation type="submission" date="2024-09" db="EMBL/GenBank/DDBJ databases">
        <authorList>
            <person name="Zhang Z.-H."/>
        </authorList>
    </citation>
    <scope>NUCLEOTIDE SEQUENCE [LARGE SCALE GENOMIC DNA]</scope>
    <source>
        <strain evidence="1 2">HHTR114</strain>
    </source>
</reference>
<dbReference type="Proteomes" id="UP001596116">
    <property type="component" value="Unassembled WGS sequence"/>
</dbReference>
<sequence length="229" mass="26166">MFEDRKLTTLQSYQCFEPVEHLDFGAETKASYLDPTGGVWSIPTAMAALFDGVRKLDQHGKRLRRINTQIANDIQHKGEFASVMGHKITMWMKMSSAAGASWDDILQLLKDIYVEYDANGEARSFEDWESCREQFYETLSKRDKQKGDKVTQFYRRVRVSLNKTDNELADSVKFLAAAIQAAKNPNLTQERREAEFGRFAGLHIKALIRSLEHFGDMLKGAETALRAFD</sequence>
<organism evidence="1 2">
    <name type="scientific">Hyphococcus aureus</name>
    <dbReference type="NCBI Taxonomy" id="2666033"/>
    <lineage>
        <taxon>Bacteria</taxon>
        <taxon>Pseudomonadati</taxon>
        <taxon>Pseudomonadota</taxon>
        <taxon>Alphaproteobacteria</taxon>
        <taxon>Parvularculales</taxon>
        <taxon>Parvularculaceae</taxon>
        <taxon>Hyphococcus</taxon>
    </lineage>
</organism>
<evidence type="ECO:0000313" key="2">
    <source>
        <dbReference type="Proteomes" id="UP001596116"/>
    </source>
</evidence>
<keyword evidence="2" id="KW-1185">Reference proteome</keyword>
<dbReference type="EMBL" id="JBHPON010000001">
    <property type="protein sequence ID" value="MFC6035194.1"/>
    <property type="molecule type" value="Genomic_DNA"/>
</dbReference>
<protein>
    <submittedName>
        <fullName evidence="1">Uncharacterized protein</fullName>
    </submittedName>
</protein>
<name>A0ABW1KUJ7_9PROT</name>
<dbReference type="RefSeq" id="WP_379879479.1">
    <property type="nucleotide sequence ID" value="NZ_JBHPON010000001.1"/>
</dbReference>
<proteinExistence type="predicted"/>